<accession>A0ABR3EQ18</accession>
<name>A0ABR3EQ18_9AGAR</name>
<dbReference type="Proteomes" id="UP001465976">
    <property type="component" value="Unassembled WGS sequence"/>
</dbReference>
<dbReference type="EMBL" id="JBAHYK010002482">
    <property type="protein sequence ID" value="KAL0564985.1"/>
    <property type="molecule type" value="Genomic_DNA"/>
</dbReference>
<organism evidence="1 2">
    <name type="scientific">Marasmius crinis-equi</name>
    <dbReference type="NCBI Taxonomy" id="585013"/>
    <lineage>
        <taxon>Eukaryota</taxon>
        <taxon>Fungi</taxon>
        <taxon>Dikarya</taxon>
        <taxon>Basidiomycota</taxon>
        <taxon>Agaricomycotina</taxon>
        <taxon>Agaricomycetes</taxon>
        <taxon>Agaricomycetidae</taxon>
        <taxon>Agaricales</taxon>
        <taxon>Marasmiineae</taxon>
        <taxon>Marasmiaceae</taxon>
        <taxon>Marasmius</taxon>
    </lineage>
</organism>
<proteinExistence type="predicted"/>
<sequence length="474" mass="54027">MSSLRIVQFLPSFGKRKSPPPLAQNFPTELLAEIFRYFVQDTGAPLGYYVPSYGHPDTRLFGPWILRAVCRSWKGIVDYTAALWAYIVIRDPNCNSALHCLREMAKRSGSNGLLIHTLIITERFALELVEHRARWREIHFVIEEQLFCSHSPPLFGHSVFPMLQVFTLISCPLRTYQSGKELKEPHFIDATGDLAKTLDLSSCPSLTHTAIGVSLSVTLRLVLPNHQITHLELDDNDLPLITFRPDSTVTWIWKEQILPNLSWLHVIGSGAGALDWLNAPNLRHLIVSQQMGVVSVDMDIDSIGRMWNRSRCQIQTLEFRVPCQGGWLAHDGVMQILRRMGPELRELRFSVAGMHSLLPLNWSNLGDLLKKVRCLRIKVKAEVAADGLLPDRYLPPDSLHKNWSDRGKGIGRDDWSRFVAWNAQLLDMARSLPCLDALVLDWDTSVYRDWYYSPTVQRSLSDFGSVLLLREEEE</sequence>
<evidence type="ECO:0000313" key="2">
    <source>
        <dbReference type="Proteomes" id="UP001465976"/>
    </source>
</evidence>
<reference evidence="1 2" key="1">
    <citation type="submission" date="2024-02" db="EMBL/GenBank/DDBJ databases">
        <title>A draft genome for the cacao thread blight pathogen Marasmius crinis-equi.</title>
        <authorList>
            <person name="Cohen S.P."/>
            <person name="Baruah I.K."/>
            <person name="Amoako-Attah I."/>
            <person name="Bukari Y."/>
            <person name="Meinhardt L.W."/>
            <person name="Bailey B.A."/>
        </authorList>
    </citation>
    <scope>NUCLEOTIDE SEQUENCE [LARGE SCALE GENOMIC DNA]</scope>
    <source>
        <strain evidence="1 2">GH-76</strain>
    </source>
</reference>
<comment type="caution">
    <text evidence="1">The sequence shown here is derived from an EMBL/GenBank/DDBJ whole genome shotgun (WGS) entry which is preliminary data.</text>
</comment>
<evidence type="ECO:0000313" key="1">
    <source>
        <dbReference type="EMBL" id="KAL0564985.1"/>
    </source>
</evidence>
<protein>
    <recommendedName>
        <fullName evidence="3">F-box domain-containing protein</fullName>
    </recommendedName>
</protein>
<keyword evidence="2" id="KW-1185">Reference proteome</keyword>
<evidence type="ECO:0008006" key="3">
    <source>
        <dbReference type="Google" id="ProtNLM"/>
    </source>
</evidence>
<gene>
    <name evidence="1" type="ORF">V5O48_017048</name>
</gene>